<name>A0ABR4PKM0_9HELO</name>
<comment type="caution">
    <text evidence="1">The sequence shown here is derived from an EMBL/GenBank/DDBJ whole genome shotgun (WGS) entry which is preliminary data.</text>
</comment>
<keyword evidence="2" id="KW-1185">Reference proteome</keyword>
<protein>
    <submittedName>
        <fullName evidence="1">Uncharacterized protein</fullName>
    </submittedName>
</protein>
<organism evidence="1 2">
    <name type="scientific">Phlyctema vagabunda</name>
    <dbReference type="NCBI Taxonomy" id="108571"/>
    <lineage>
        <taxon>Eukaryota</taxon>
        <taxon>Fungi</taxon>
        <taxon>Dikarya</taxon>
        <taxon>Ascomycota</taxon>
        <taxon>Pezizomycotina</taxon>
        <taxon>Leotiomycetes</taxon>
        <taxon>Helotiales</taxon>
        <taxon>Dermateaceae</taxon>
        <taxon>Phlyctema</taxon>
    </lineage>
</organism>
<proteinExistence type="predicted"/>
<sequence length="327" mass="36492">MVQTVSTSVTIDLFRIDVVAKNEAFHMQLLQIASQCHGFNNPGSTTMSEIRWKRILNDLYLLECYRFILFQRPPNLYPVSTRTLYTPQSSSSPTSSTAKESDAILKRIKALLTPEGPTISFTDPSQSLSTLSALLVFSWHAMPLKSTSTSGEGVWKRSWFELGLHRWLKTSGGQIEDSTMLLFHLSSVVLHTHMAGIHGLVHSCLLNKPKHSIPESMKRWHDSDDRRIAVRQAKHLIDAAQRIVTSQTLRDPVTTSALNSQHESPHAAISVYLAVLVLWAAEVISEKTNSIIAIAALESGCNILSQSKIRITVVLLNMLRSLKEKTI</sequence>
<reference evidence="1 2" key="1">
    <citation type="submission" date="2024-06" db="EMBL/GenBank/DDBJ databases">
        <title>Complete genome of Phlyctema vagabunda strain 19-DSS-EL-015.</title>
        <authorList>
            <person name="Fiorenzani C."/>
        </authorList>
    </citation>
    <scope>NUCLEOTIDE SEQUENCE [LARGE SCALE GENOMIC DNA]</scope>
    <source>
        <strain evidence="1 2">19-DSS-EL-015</strain>
    </source>
</reference>
<dbReference type="EMBL" id="JBFCZG010000004">
    <property type="protein sequence ID" value="KAL3423888.1"/>
    <property type="molecule type" value="Genomic_DNA"/>
</dbReference>
<gene>
    <name evidence="1" type="ORF">PVAG01_05635</name>
</gene>
<evidence type="ECO:0000313" key="1">
    <source>
        <dbReference type="EMBL" id="KAL3423888.1"/>
    </source>
</evidence>
<evidence type="ECO:0000313" key="2">
    <source>
        <dbReference type="Proteomes" id="UP001629113"/>
    </source>
</evidence>
<accession>A0ABR4PKM0</accession>
<dbReference type="Proteomes" id="UP001629113">
    <property type="component" value="Unassembled WGS sequence"/>
</dbReference>